<organism evidence="3 4">
    <name type="scientific">Fimbriimonas ginsengisoli Gsoil 348</name>
    <dbReference type="NCBI Taxonomy" id="661478"/>
    <lineage>
        <taxon>Bacteria</taxon>
        <taxon>Bacillati</taxon>
        <taxon>Armatimonadota</taxon>
        <taxon>Fimbriimonadia</taxon>
        <taxon>Fimbriimonadales</taxon>
        <taxon>Fimbriimonadaceae</taxon>
        <taxon>Fimbriimonas</taxon>
    </lineage>
</organism>
<evidence type="ECO:0000256" key="1">
    <source>
        <dbReference type="SAM" id="MobiDB-lite"/>
    </source>
</evidence>
<dbReference type="Proteomes" id="UP000027982">
    <property type="component" value="Chromosome"/>
</dbReference>
<feature type="transmembrane region" description="Helical" evidence="2">
    <location>
        <begin position="25"/>
        <end position="47"/>
    </location>
</feature>
<feature type="compositionally biased region" description="Basic and acidic residues" evidence="1">
    <location>
        <begin position="145"/>
        <end position="154"/>
    </location>
</feature>
<protein>
    <submittedName>
        <fullName evidence="3">Uncharacterized protein</fullName>
    </submittedName>
</protein>
<gene>
    <name evidence="3" type="ORF">OP10G_2203</name>
</gene>
<name>A0A068NQA3_FIMGI</name>
<dbReference type="HOGENOM" id="CLU_958936_0_0_0"/>
<feature type="region of interest" description="Disordered" evidence="1">
    <location>
        <begin position="142"/>
        <end position="162"/>
    </location>
</feature>
<keyword evidence="2" id="KW-0472">Membrane</keyword>
<dbReference type="EMBL" id="CP007139">
    <property type="protein sequence ID" value="AIE85571.1"/>
    <property type="molecule type" value="Genomic_DNA"/>
</dbReference>
<dbReference type="STRING" id="661478.OP10G_2203"/>
<evidence type="ECO:0000313" key="4">
    <source>
        <dbReference type="Proteomes" id="UP000027982"/>
    </source>
</evidence>
<dbReference type="AlphaFoldDB" id="A0A068NQA3"/>
<accession>A0A068NQA3</accession>
<keyword evidence="4" id="KW-1185">Reference proteome</keyword>
<proteinExistence type="predicted"/>
<sequence>MTIANATLATGALQNAFESQRRRNVIIASIVAALALLFAIIMGLRAAGILGASGNRPGDLLNAKGSMPTPVLMAPGATAPRVLDASAQRVAELRMPQDVFDWLKHLQKCEERKNQLIGDEFTEMQVFQQKLSVMGAGIGLGDPFEQSKDGKDDQAPGSYTSGKILDMRPQWQELTNFFHSKKPPAECQPIADDFDNGLSEIQGEIGDISDMLNQADVDPEKMLQAAKKMQGKSYNIDRYLMKCDKKLSGICAKYNVNKWFNINPDPMAGGLTGKMGTNVPGGFIGAGGGQ</sequence>
<evidence type="ECO:0000313" key="3">
    <source>
        <dbReference type="EMBL" id="AIE85571.1"/>
    </source>
</evidence>
<evidence type="ECO:0000256" key="2">
    <source>
        <dbReference type="SAM" id="Phobius"/>
    </source>
</evidence>
<keyword evidence="2" id="KW-1133">Transmembrane helix</keyword>
<dbReference type="KEGG" id="fgi:OP10G_2203"/>
<keyword evidence="2" id="KW-0812">Transmembrane</keyword>
<reference evidence="3 4" key="1">
    <citation type="journal article" date="2014" name="PLoS ONE">
        <title>The first complete genome sequence of the class fimbriimonadia in the phylum armatimonadetes.</title>
        <authorList>
            <person name="Hu Z.Y."/>
            <person name="Wang Y.Z."/>
            <person name="Im W.T."/>
            <person name="Wang S.Y."/>
            <person name="Zhao G.P."/>
            <person name="Zheng H.J."/>
            <person name="Quan Z.X."/>
        </authorList>
    </citation>
    <scope>NUCLEOTIDE SEQUENCE [LARGE SCALE GENOMIC DNA]</scope>
    <source>
        <strain evidence="3">Gsoil 348</strain>
    </source>
</reference>